<evidence type="ECO:0000313" key="3">
    <source>
        <dbReference type="EMBL" id="VAW12155.1"/>
    </source>
</evidence>
<protein>
    <submittedName>
        <fullName evidence="3">Cysteine desulfurase</fullName>
        <ecNumber evidence="3">2.8.1.7</ecNumber>
    </submittedName>
</protein>
<dbReference type="EC" id="2.8.1.7" evidence="3"/>
<reference evidence="3" key="1">
    <citation type="submission" date="2018-06" db="EMBL/GenBank/DDBJ databases">
        <authorList>
            <person name="Zhirakovskaya E."/>
        </authorList>
    </citation>
    <scope>NUCLEOTIDE SEQUENCE</scope>
</reference>
<dbReference type="PANTHER" id="PTHR11601:SF34">
    <property type="entry name" value="CYSTEINE DESULFURASE"/>
    <property type="match status" value="1"/>
</dbReference>
<dbReference type="InterPro" id="IPR015422">
    <property type="entry name" value="PyrdxlP-dep_Trfase_small"/>
</dbReference>
<feature type="domain" description="Aminotransferase class V" evidence="2">
    <location>
        <begin position="10"/>
        <end position="143"/>
    </location>
</feature>
<organism evidence="3">
    <name type="scientific">hydrothermal vent metagenome</name>
    <dbReference type="NCBI Taxonomy" id="652676"/>
    <lineage>
        <taxon>unclassified sequences</taxon>
        <taxon>metagenomes</taxon>
        <taxon>ecological metagenomes</taxon>
    </lineage>
</organism>
<name>A0A3B0T1C7_9ZZZZ</name>
<gene>
    <name evidence="3" type="ORF">MNBD_BACTEROID05-476</name>
</gene>
<proteinExistence type="predicted"/>
<dbReference type="SUPFAM" id="SSF53383">
    <property type="entry name" value="PLP-dependent transferases"/>
    <property type="match status" value="1"/>
</dbReference>
<dbReference type="Gene3D" id="3.90.1150.10">
    <property type="entry name" value="Aspartate Aminotransferase, domain 1"/>
    <property type="match status" value="1"/>
</dbReference>
<dbReference type="InterPro" id="IPR015424">
    <property type="entry name" value="PyrdxlP-dep_Trfase"/>
</dbReference>
<accession>A0A3B0T1C7</accession>
<comment type="cofactor">
    <cofactor evidence="1">
        <name>pyridoxal 5'-phosphate</name>
        <dbReference type="ChEBI" id="CHEBI:597326"/>
    </cofactor>
</comment>
<dbReference type="InterPro" id="IPR000192">
    <property type="entry name" value="Aminotrans_V_dom"/>
</dbReference>
<dbReference type="Pfam" id="PF00266">
    <property type="entry name" value="Aminotran_5"/>
    <property type="match status" value="1"/>
</dbReference>
<evidence type="ECO:0000259" key="2">
    <source>
        <dbReference type="Pfam" id="PF00266"/>
    </source>
</evidence>
<dbReference type="AlphaFoldDB" id="A0A3B0T1C7"/>
<evidence type="ECO:0000256" key="1">
    <source>
        <dbReference type="ARBA" id="ARBA00001933"/>
    </source>
</evidence>
<sequence>MLGGSQENNKRASTQNVAGIVGLSKALVLAQKKLELEMDLQTKLRNRLLTEIPKIIDGVHINGHLEKRLPNNAHFSFEKVDGESLLMSLDMEGFAASMGSACSAGSMSISHVLKAIDLDEDLARGSLRVTIGRWTTSEHIDLLLEKLPGIIKSLRI</sequence>
<dbReference type="PANTHER" id="PTHR11601">
    <property type="entry name" value="CYSTEINE DESULFURYLASE FAMILY MEMBER"/>
    <property type="match status" value="1"/>
</dbReference>
<dbReference type="EMBL" id="UOEN01000081">
    <property type="protein sequence ID" value="VAW12155.1"/>
    <property type="molecule type" value="Genomic_DNA"/>
</dbReference>
<dbReference type="GO" id="GO:0031071">
    <property type="term" value="F:cysteine desulfurase activity"/>
    <property type="evidence" value="ECO:0007669"/>
    <property type="project" value="UniProtKB-EC"/>
</dbReference>
<keyword evidence="3" id="KW-0808">Transferase</keyword>